<dbReference type="Proteomes" id="UP000434475">
    <property type="component" value="Unassembled WGS sequence"/>
</dbReference>
<gene>
    <name evidence="1" type="ORF">GKE97_25965</name>
</gene>
<dbReference type="EMBL" id="WKPR01000057">
    <property type="protein sequence ID" value="MSB22905.1"/>
    <property type="molecule type" value="Genomic_DNA"/>
</dbReference>
<name>A0A6I2R9D9_FLAPL</name>
<sequence>MAKFISFGHLNIDGADELHITAEHDPPVDRRDIWGRLVMDPILPDSLSAIIGQEVKLFLPTGVSGPLILEEVTDYDLICSGRGMKELVFERASVLNIVTREED</sequence>
<reference evidence="1 2" key="1">
    <citation type="journal article" date="2019" name="Nat. Med.">
        <title>A library of human gut bacterial isolates paired with longitudinal multiomics data enables mechanistic microbiome research.</title>
        <authorList>
            <person name="Poyet M."/>
            <person name="Groussin M."/>
            <person name="Gibbons S.M."/>
            <person name="Avila-Pacheco J."/>
            <person name="Jiang X."/>
            <person name="Kearney S.M."/>
            <person name="Perrotta A.R."/>
            <person name="Berdy B."/>
            <person name="Zhao S."/>
            <person name="Lieberman T.D."/>
            <person name="Swanson P.K."/>
            <person name="Smith M."/>
            <person name="Roesemann S."/>
            <person name="Alexander J.E."/>
            <person name="Rich S.A."/>
            <person name="Livny J."/>
            <person name="Vlamakis H."/>
            <person name="Clish C."/>
            <person name="Bullock K."/>
            <person name="Deik A."/>
            <person name="Scott J."/>
            <person name="Pierce K.A."/>
            <person name="Xavier R.J."/>
            <person name="Alm E.J."/>
        </authorList>
    </citation>
    <scope>NUCLEOTIDE SEQUENCE [LARGE SCALE GENOMIC DNA]</scope>
    <source>
        <strain evidence="1 2">BIOML-A2</strain>
    </source>
</reference>
<comment type="caution">
    <text evidence="1">The sequence shown here is derived from an EMBL/GenBank/DDBJ whole genome shotgun (WGS) entry which is preliminary data.</text>
</comment>
<protein>
    <submittedName>
        <fullName evidence="1">Uncharacterized protein</fullName>
    </submittedName>
</protein>
<accession>A0A6I2R9D9</accession>
<evidence type="ECO:0000313" key="2">
    <source>
        <dbReference type="Proteomes" id="UP000434475"/>
    </source>
</evidence>
<evidence type="ECO:0000313" key="1">
    <source>
        <dbReference type="EMBL" id="MSB22905.1"/>
    </source>
</evidence>
<dbReference type="AlphaFoldDB" id="A0A6I2R9D9"/>
<proteinExistence type="predicted"/>
<organism evidence="1 2">
    <name type="scientific">Flavonifractor plautii</name>
    <name type="common">Fusobacterium plautii</name>
    <dbReference type="NCBI Taxonomy" id="292800"/>
    <lineage>
        <taxon>Bacteria</taxon>
        <taxon>Bacillati</taxon>
        <taxon>Bacillota</taxon>
        <taxon>Clostridia</taxon>
        <taxon>Eubacteriales</taxon>
        <taxon>Oscillospiraceae</taxon>
        <taxon>Flavonifractor</taxon>
    </lineage>
</organism>
<dbReference type="RefSeq" id="WP_108981709.1">
    <property type="nucleotide sequence ID" value="NZ_WKPR01000057.1"/>
</dbReference>